<dbReference type="Gramene" id="TVU05161">
    <property type="protein sequence ID" value="TVU05161"/>
    <property type="gene ID" value="EJB05_48314"/>
</dbReference>
<comment type="caution">
    <text evidence="3">The sequence shown here is derived from an EMBL/GenBank/DDBJ whole genome shotgun (WGS) entry which is preliminary data.</text>
</comment>
<keyword evidence="4" id="KW-1185">Reference proteome</keyword>
<dbReference type="PROSITE" id="PS50102">
    <property type="entry name" value="RRM"/>
    <property type="match status" value="1"/>
</dbReference>
<dbReference type="GO" id="GO:0005634">
    <property type="term" value="C:nucleus"/>
    <property type="evidence" value="ECO:0007669"/>
    <property type="project" value="InterPro"/>
</dbReference>
<protein>
    <recommendedName>
        <fullName evidence="2">RRM domain-containing protein</fullName>
    </recommendedName>
</protein>
<dbReference type="EMBL" id="RWGY01000051">
    <property type="protein sequence ID" value="TVU05161.1"/>
    <property type="molecule type" value="Genomic_DNA"/>
</dbReference>
<dbReference type="Pfam" id="PF00076">
    <property type="entry name" value="RRM_1"/>
    <property type="match status" value="1"/>
</dbReference>
<accession>A0A5J9T3T7</accession>
<dbReference type="Proteomes" id="UP000324897">
    <property type="component" value="Unassembled WGS sequence"/>
</dbReference>
<gene>
    <name evidence="3" type="ORF">EJB05_48314</name>
</gene>
<feature type="domain" description="RRM" evidence="2">
    <location>
        <begin position="191"/>
        <end position="236"/>
    </location>
</feature>
<dbReference type="PANTHER" id="PTHR48036">
    <property type="entry name" value="SPLICING FACTOR (PAD-1), PUTATIVE (AFU_ORTHOLOGUE AFUA_1G15810)-RELATED"/>
    <property type="match status" value="1"/>
</dbReference>
<dbReference type="OrthoDB" id="8123449at2759"/>
<proteinExistence type="predicted"/>
<evidence type="ECO:0000313" key="3">
    <source>
        <dbReference type="EMBL" id="TVU05161.1"/>
    </source>
</evidence>
<evidence type="ECO:0000259" key="2">
    <source>
        <dbReference type="PROSITE" id="PS50102"/>
    </source>
</evidence>
<keyword evidence="1" id="KW-0694">RNA-binding</keyword>
<reference evidence="3 4" key="1">
    <citation type="journal article" date="2019" name="Sci. Rep.">
        <title>A high-quality genome of Eragrostis curvula grass provides insights into Poaceae evolution and supports new strategies to enhance forage quality.</title>
        <authorList>
            <person name="Carballo J."/>
            <person name="Santos B.A.C.M."/>
            <person name="Zappacosta D."/>
            <person name="Garbus I."/>
            <person name="Selva J.P."/>
            <person name="Gallo C.A."/>
            <person name="Diaz A."/>
            <person name="Albertini E."/>
            <person name="Caccamo M."/>
            <person name="Echenique V."/>
        </authorList>
    </citation>
    <scope>NUCLEOTIDE SEQUENCE [LARGE SCALE GENOMIC DNA]</scope>
    <source>
        <strain evidence="4">cv. Victoria</strain>
        <tissue evidence="3">Leaf</tissue>
    </source>
</reference>
<dbReference type="GO" id="GO:0003723">
    <property type="term" value="F:RNA binding"/>
    <property type="evidence" value="ECO:0007669"/>
    <property type="project" value="UniProtKB-UniRule"/>
</dbReference>
<sequence length="287" mass="31488">MDPPPDLPREHLLPCPQPSVAPSSPMNHALISTSQIPRPNNFHPATMAVSGFIPHQILMPDFCAPASLHMGSSFVSIPSPGYTLFPHPQQPLKIFLLLQPGRITSHFSRFDALCILWIACPTYVVQIKDAILSSENESPISSSGHQGESAGLMICTAGLFLEIMICNAGLMICTAGLFLQSIDSKMYVGPRKLYVGALHPNINEKQLRQAFEPFGQVELVQLPLEPLSGLCKGFWFCTGKCKSNSELQWPNMNRKEGGHGNGMELPLNALSFFCNGVEIIFVDKIFN</sequence>
<evidence type="ECO:0000313" key="4">
    <source>
        <dbReference type="Proteomes" id="UP000324897"/>
    </source>
</evidence>
<dbReference type="GO" id="GO:0006397">
    <property type="term" value="P:mRNA processing"/>
    <property type="evidence" value="ECO:0007669"/>
    <property type="project" value="InterPro"/>
</dbReference>
<organism evidence="3 4">
    <name type="scientific">Eragrostis curvula</name>
    <name type="common">weeping love grass</name>
    <dbReference type="NCBI Taxonomy" id="38414"/>
    <lineage>
        <taxon>Eukaryota</taxon>
        <taxon>Viridiplantae</taxon>
        <taxon>Streptophyta</taxon>
        <taxon>Embryophyta</taxon>
        <taxon>Tracheophyta</taxon>
        <taxon>Spermatophyta</taxon>
        <taxon>Magnoliopsida</taxon>
        <taxon>Liliopsida</taxon>
        <taxon>Poales</taxon>
        <taxon>Poaceae</taxon>
        <taxon>PACMAD clade</taxon>
        <taxon>Chloridoideae</taxon>
        <taxon>Eragrostideae</taxon>
        <taxon>Eragrostidinae</taxon>
        <taxon>Eragrostis</taxon>
    </lineage>
</organism>
<dbReference type="InterPro" id="IPR000504">
    <property type="entry name" value="RRM_dom"/>
</dbReference>
<dbReference type="Gene3D" id="3.30.70.330">
    <property type="match status" value="1"/>
</dbReference>
<dbReference type="SUPFAM" id="SSF54928">
    <property type="entry name" value="RNA-binding domain, RBD"/>
    <property type="match status" value="1"/>
</dbReference>
<dbReference type="InterPro" id="IPR035979">
    <property type="entry name" value="RBD_domain_sf"/>
</dbReference>
<dbReference type="InterPro" id="IPR006509">
    <property type="entry name" value="RBM39_SF"/>
</dbReference>
<evidence type="ECO:0000256" key="1">
    <source>
        <dbReference type="PROSITE-ProRule" id="PRU00176"/>
    </source>
</evidence>
<dbReference type="InterPro" id="IPR012677">
    <property type="entry name" value="Nucleotide-bd_a/b_plait_sf"/>
</dbReference>
<name>A0A5J9T3T7_9POAL</name>
<dbReference type="AlphaFoldDB" id="A0A5J9T3T7"/>